<feature type="compositionally biased region" description="Basic and acidic residues" evidence="1">
    <location>
        <begin position="1"/>
        <end position="19"/>
    </location>
</feature>
<name>A0AA36G2D3_9BILA</name>
<keyword evidence="2" id="KW-0812">Transmembrane</keyword>
<keyword evidence="2" id="KW-1133">Transmembrane helix</keyword>
<feature type="transmembrane region" description="Helical" evidence="2">
    <location>
        <begin position="215"/>
        <end position="239"/>
    </location>
</feature>
<evidence type="ECO:0000313" key="5">
    <source>
        <dbReference type="Proteomes" id="UP001177023"/>
    </source>
</evidence>
<proteinExistence type="predicted"/>
<evidence type="ECO:0000256" key="2">
    <source>
        <dbReference type="SAM" id="Phobius"/>
    </source>
</evidence>
<dbReference type="AlphaFoldDB" id="A0AA36G2D3"/>
<keyword evidence="2" id="KW-0472">Membrane</keyword>
<keyword evidence="5" id="KW-1185">Reference proteome</keyword>
<evidence type="ECO:0000313" key="4">
    <source>
        <dbReference type="EMBL" id="CAJ0575704.1"/>
    </source>
</evidence>
<feature type="region of interest" description="Disordered" evidence="1">
    <location>
        <begin position="1"/>
        <end position="22"/>
    </location>
</feature>
<sequence length="259" mass="29101">MTKEAEPLDPDSKLSEPVRRHSSLPKGCINCRACFTNWSIWFSGIATIITLLSSILFTYYFSKALSGFAKQINAFVKVGDLGNVFFQTLVTIFVICFVTYLFFVHLASAKFFRNWLNNCGTLCILFGSSVFSQVFLICWVLVTCFVSALTLVYFLFIGGIYGFCKVVDTECFNFKVLIPAIVNRVSNKQLDMTFCQDKKELLCSGENNMFGNFCAAFLMAVITFCGCLVVQNCVVYGLGKKNAKARKPKDEAYQLSEMK</sequence>
<feature type="transmembrane region" description="Helical" evidence="2">
    <location>
        <begin position="139"/>
        <end position="163"/>
    </location>
</feature>
<comment type="caution">
    <text evidence="3">The sequence shown here is derived from an EMBL/GenBank/DDBJ whole genome shotgun (WGS) entry which is preliminary data.</text>
</comment>
<dbReference type="EMBL" id="CATQJA010002640">
    <property type="protein sequence ID" value="CAJ0575704.1"/>
    <property type="molecule type" value="Genomic_DNA"/>
</dbReference>
<organism evidence="3 5">
    <name type="scientific">Mesorhabditis spiculigera</name>
    <dbReference type="NCBI Taxonomy" id="96644"/>
    <lineage>
        <taxon>Eukaryota</taxon>
        <taxon>Metazoa</taxon>
        <taxon>Ecdysozoa</taxon>
        <taxon>Nematoda</taxon>
        <taxon>Chromadorea</taxon>
        <taxon>Rhabditida</taxon>
        <taxon>Rhabditina</taxon>
        <taxon>Rhabditomorpha</taxon>
        <taxon>Rhabditoidea</taxon>
        <taxon>Rhabditidae</taxon>
        <taxon>Mesorhabditinae</taxon>
        <taxon>Mesorhabditis</taxon>
    </lineage>
</organism>
<feature type="non-terminal residue" evidence="3">
    <location>
        <position position="259"/>
    </location>
</feature>
<accession>A0AA36G2D3</accession>
<gene>
    <name evidence="3" type="ORF">MSPICULIGERA_LOCUS14009</name>
    <name evidence="4" type="ORF">MSPICULIGERA_LOCUS14011</name>
</gene>
<feature type="transmembrane region" description="Helical" evidence="2">
    <location>
        <begin position="81"/>
        <end position="103"/>
    </location>
</feature>
<feature type="transmembrane region" description="Helical" evidence="2">
    <location>
        <begin position="40"/>
        <end position="61"/>
    </location>
</feature>
<reference evidence="3" key="1">
    <citation type="submission" date="2023-06" db="EMBL/GenBank/DDBJ databases">
        <authorList>
            <person name="Delattre M."/>
        </authorList>
    </citation>
    <scope>NUCLEOTIDE SEQUENCE</scope>
    <source>
        <strain evidence="3">AF72</strain>
    </source>
</reference>
<dbReference type="Proteomes" id="UP001177023">
    <property type="component" value="Unassembled WGS sequence"/>
</dbReference>
<dbReference type="EMBL" id="CATQJA010002640">
    <property type="protein sequence ID" value="CAJ0575701.1"/>
    <property type="molecule type" value="Genomic_DNA"/>
</dbReference>
<protein>
    <submittedName>
        <fullName evidence="3">Uncharacterized protein</fullName>
    </submittedName>
</protein>
<evidence type="ECO:0000313" key="3">
    <source>
        <dbReference type="EMBL" id="CAJ0575701.1"/>
    </source>
</evidence>
<evidence type="ECO:0000256" key="1">
    <source>
        <dbReference type="SAM" id="MobiDB-lite"/>
    </source>
</evidence>